<reference evidence="1" key="1">
    <citation type="submission" date="2020-07" db="EMBL/GenBank/DDBJ databases">
        <title>Huge and variable diversity of episymbiotic CPR bacteria and DPANN archaea in groundwater ecosystems.</title>
        <authorList>
            <person name="He C.Y."/>
            <person name="Keren R."/>
            <person name="Whittaker M."/>
            <person name="Farag I.F."/>
            <person name="Doudna J."/>
            <person name="Cate J.H.D."/>
            <person name="Banfield J.F."/>
        </authorList>
    </citation>
    <scope>NUCLEOTIDE SEQUENCE</scope>
    <source>
        <strain evidence="1">NC_groundwater_928_Pr1_S-0.2um_72_17</strain>
    </source>
</reference>
<evidence type="ECO:0008006" key="3">
    <source>
        <dbReference type="Google" id="ProtNLM"/>
    </source>
</evidence>
<accession>A0A9D6L6R2</accession>
<gene>
    <name evidence="1" type="ORF">HY076_05160</name>
</gene>
<evidence type="ECO:0000313" key="2">
    <source>
        <dbReference type="Proteomes" id="UP000807850"/>
    </source>
</evidence>
<sequence>MTVRRATPLQRPLAAAALAALIAGAALFALIAAGCAPHLVPVAELTRDARASRYRTQLAARESLGAAVDERVVLWPRRTREIRLPSAEGRLLLAAPDAFRLRIDAVVGTAIDLGARGDSLTAYVPSRRQAVALDAARDTLGLLAPGGLGFRTMSATWRIPDGAWRDAAWADTLLCPRWLERDDTVAVAVGSHGLPVWASLTRAGHGGVRVAYRQWDRSNGAPWPAVLEISDLHGPLAVTFRISVMRFERRPDAARLVVPIPATAERLTFAELKRVLERLGVM</sequence>
<proteinExistence type="predicted"/>
<dbReference type="Proteomes" id="UP000807850">
    <property type="component" value="Unassembled WGS sequence"/>
</dbReference>
<dbReference type="PROSITE" id="PS51257">
    <property type="entry name" value="PROKAR_LIPOPROTEIN"/>
    <property type="match status" value="1"/>
</dbReference>
<organism evidence="1 2">
    <name type="scientific">Eiseniibacteriota bacterium</name>
    <dbReference type="NCBI Taxonomy" id="2212470"/>
    <lineage>
        <taxon>Bacteria</taxon>
        <taxon>Candidatus Eiseniibacteriota</taxon>
    </lineage>
</organism>
<comment type="caution">
    <text evidence="1">The sequence shown here is derived from an EMBL/GenBank/DDBJ whole genome shotgun (WGS) entry which is preliminary data.</text>
</comment>
<dbReference type="AlphaFoldDB" id="A0A9D6L6R2"/>
<name>A0A9D6L6R2_UNCEI</name>
<dbReference type="EMBL" id="JACQAY010000158">
    <property type="protein sequence ID" value="MBI3539641.1"/>
    <property type="molecule type" value="Genomic_DNA"/>
</dbReference>
<evidence type="ECO:0000313" key="1">
    <source>
        <dbReference type="EMBL" id="MBI3539641.1"/>
    </source>
</evidence>
<protein>
    <recommendedName>
        <fullName evidence="3">DUF4292 domain-containing protein</fullName>
    </recommendedName>
</protein>